<keyword evidence="1" id="KW-0812">Transmembrane</keyword>
<evidence type="ECO:0000313" key="2">
    <source>
        <dbReference type="EMBL" id="KGJ55049.1"/>
    </source>
</evidence>
<organism evidence="2 3">
    <name type="scientific">Clostridium innocuum</name>
    <dbReference type="NCBI Taxonomy" id="1522"/>
    <lineage>
        <taxon>Bacteria</taxon>
        <taxon>Bacillati</taxon>
        <taxon>Bacillota</taxon>
        <taxon>Clostridia</taxon>
        <taxon>Eubacteriales</taxon>
        <taxon>Clostridiaceae</taxon>
        <taxon>Clostridium</taxon>
    </lineage>
</organism>
<dbReference type="EMBL" id="JQIF01000001">
    <property type="protein sequence ID" value="KGJ55049.1"/>
    <property type="molecule type" value="Genomic_DNA"/>
</dbReference>
<reference evidence="2 3" key="1">
    <citation type="submission" date="2014-08" db="EMBL/GenBank/DDBJ databases">
        <title>Clostridium innocuum, an unnegligible vancomycin-resistant pathogen causing extra-intestinal infections.</title>
        <authorList>
            <person name="Feng Y."/>
            <person name="Chiu C.-H."/>
        </authorList>
    </citation>
    <scope>NUCLEOTIDE SEQUENCE [LARGE SCALE GENOMIC DNA]</scope>
    <source>
        <strain evidence="2 3">AN88</strain>
    </source>
</reference>
<protein>
    <submittedName>
        <fullName evidence="2">Uncharacterized protein</fullName>
    </submittedName>
</protein>
<accession>A0A099IAI8</accession>
<evidence type="ECO:0000256" key="1">
    <source>
        <dbReference type="SAM" id="Phobius"/>
    </source>
</evidence>
<feature type="transmembrane region" description="Helical" evidence="1">
    <location>
        <begin position="12"/>
        <end position="34"/>
    </location>
</feature>
<gene>
    <name evidence="2" type="ORF">CIAN88_00285</name>
</gene>
<dbReference type="Proteomes" id="UP000030008">
    <property type="component" value="Unassembled WGS sequence"/>
</dbReference>
<comment type="caution">
    <text evidence="2">The sequence shown here is derived from an EMBL/GenBank/DDBJ whole genome shotgun (WGS) entry which is preliminary data.</text>
</comment>
<evidence type="ECO:0000313" key="3">
    <source>
        <dbReference type="Proteomes" id="UP000030008"/>
    </source>
</evidence>
<proteinExistence type="predicted"/>
<dbReference type="RefSeq" id="WP_044903333.1">
    <property type="nucleotide sequence ID" value="NZ_JQIF01000001.1"/>
</dbReference>
<keyword evidence="1" id="KW-1133">Transmembrane helix</keyword>
<name>A0A099IAI8_CLOIN</name>
<keyword evidence="1" id="KW-0472">Membrane</keyword>
<sequence length="140" mass="15992">MKLEKRGVQIGLGASSIFMIFVVLCMMILSVLSYTRSLQNEKIAQREKLYQEAVAKSDAGAQLLIDELRQYPKQTLQQSLKQSRVQSLLQEYAMKTDWEQGELLVTIPVQDAQQLQLRLQKQRSAVHIKAWKTITKGDAL</sequence>
<dbReference type="AlphaFoldDB" id="A0A099IAI8"/>